<dbReference type="EMBL" id="OX451738">
    <property type="protein sequence ID" value="CAI8603279.1"/>
    <property type="molecule type" value="Genomic_DNA"/>
</dbReference>
<dbReference type="Proteomes" id="UP001157006">
    <property type="component" value="Chromosome 3"/>
</dbReference>
<reference evidence="1 2" key="1">
    <citation type="submission" date="2023-01" db="EMBL/GenBank/DDBJ databases">
        <authorList>
            <person name="Kreplak J."/>
        </authorList>
    </citation>
    <scope>NUCLEOTIDE SEQUENCE [LARGE SCALE GENOMIC DNA]</scope>
</reference>
<accession>A0AAV1A1X3</accession>
<evidence type="ECO:0000313" key="2">
    <source>
        <dbReference type="Proteomes" id="UP001157006"/>
    </source>
</evidence>
<keyword evidence="2" id="KW-1185">Reference proteome</keyword>
<dbReference type="AlphaFoldDB" id="A0AAV1A1X3"/>
<sequence length="125" mass="14332">MGVSTYFARLTVNSSESSIKLSKSCPSVHLVKENSWPQITLDRRKNDTPSPTGHILGRGINGQLMKGYSRINVIHFIQGDTKDIGVGLETLDDAYFYRAREVSCYPYRARWIFVELEDYEFTVYD</sequence>
<protein>
    <submittedName>
        <fullName evidence="1">Uncharacterized protein</fullName>
    </submittedName>
</protein>
<name>A0AAV1A1X3_VICFA</name>
<evidence type="ECO:0000313" key="1">
    <source>
        <dbReference type="EMBL" id="CAI8603279.1"/>
    </source>
</evidence>
<organism evidence="1 2">
    <name type="scientific">Vicia faba</name>
    <name type="common">Broad bean</name>
    <name type="synonym">Faba vulgaris</name>
    <dbReference type="NCBI Taxonomy" id="3906"/>
    <lineage>
        <taxon>Eukaryota</taxon>
        <taxon>Viridiplantae</taxon>
        <taxon>Streptophyta</taxon>
        <taxon>Embryophyta</taxon>
        <taxon>Tracheophyta</taxon>
        <taxon>Spermatophyta</taxon>
        <taxon>Magnoliopsida</taxon>
        <taxon>eudicotyledons</taxon>
        <taxon>Gunneridae</taxon>
        <taxon>Pentapetalae</taxon>
        <taxon>rosids</taxon>
        <taxon>fabids</taxon>
        <taxon>Fabales</taxon>
        <taxon>Fabaceae</taxon>
        <taxon>Papilionoideae</taxon>
        <taxon>50 kb inversion clade</taxon>
        <taxon>NPAAA clade</taxon>
        <taxon>Hologalegina</taxon>
        <taxon>IRL clade</taxon>
        <taxon>Fabeae</taxon>
        <taxon>Vicia</taxon>
    </lineage>
</organism>
<proteinExistence type="predicted"/>
<gene>
    <name evidence="1" type="ORF">VFH_III079320</name>
</gene>